<evidence type="ECO:0000256" key="1">
    <source>
        <dbReference type="SAM" id="MobiDB-lite"/>
    </source>
</evidence>
<feature type="region of interest" description="Disordered" evidence="1">
    <location>
        <begin position="144"/>
        <end position="170"/>
    </location>
</feature>
<comment type="caution">
    <text evidence="2">The sequence shown here is derived from an EMBL/GenBank/DDBJ whole genome shotgun (WGS) entry which is preliminary data.</text>
</comment>
<gene>
    <name evidence="2" type="ORF">OSB04_030830</name>
</gene>
<sequence>MGGLGMMVSNFNQNQAYLPTLYMIVFIPNSHHIPLLPQELSSPAMKDILKQIRSLLLKATVEYETLVDQNNENLSQELYESKQQNLLLAKEVEEEAQLKTIEEAVAGKLRKEYERRDGYDYVQELRERNLEIQQLKRELDNTLKGVDQREAPRSLEPRTRHTSIQPCMMM</sequence>
<accession>A0AA38VX23</accession>
<reference evidence="2" key="1">
    <citation type="submission" date="2023-03" db="EMBL/GenBank/DDBJ databases">
        <title>Chromosome-scale reference genome and RAD-based genetic map of yellow starthistle (Centaurea solstitialis) reveal putative structural variation and QTLs associated with invader traits.</title>
        <authorList>
            <person name="Reatini B."/>
            <person name="Cang F.A."/>
            <person name="Jiang Q."/>
            <person name="Mckibben M.T.W."/>
            <person name="Barker M.S."/>
            <person name="Rieseberg L.H."/>
            <person name="Dlugosch K.M."/>
        </authorList>
    </citation>
    <scope>NUCLEOTIDE SEQUENCE</scope>
    <source>
        <strain evidence="2">CAN-66</strain>
        <tissue evidence="2">Leaf</tissue>
    </source>
</reference>
<name>A0AA38VX23_9ASTR</name>
<dbReference type="AlphaFoldDB" id="A0AA38VX23"/>
<organism evidence="2 3">
    <name type="scientific">Centaurea solstitialis</name>
    <name type="common">yellow star-thistle</name>
    <dbReference type="NCBI Taxonomy" id="347529"/>
    <lineage>
        <taxon>Eukaryota</taxon>
        <taxon>Viridiplantae</taxon>
        <taxon>Streptophyta</taxon>
        <taxon>Embryophyta</taxon>
        <taxon>Tracheophyta</taxon>
        <taxon>Spermatophyta</taxon>
        <taxon>Magnoliopsida</taxon>
        <taxon>eudicotyledons</taxon>
        <taxon>Gunneridae</taxon>
        <taxon>Pentapetalae</taxon>
        <taxon>asterids</taxon>
        <taxon>campanulids</taxon>
        <taxon>Asterales</taxon>
        <taxon>Asteraceae</taxon>
        <taxon>Carduoideae</taxon>
        <taxon>Cardueae</taxon>
        <taxon>Centaureinae</taxon>
        <taxon>Centaurea</taxon>
    </lineage>
</organism>
<evidence type="ECO:0000313" key="2">
    <source>
        <dbReference type="EMBL" id="KAJ9538097.1"/>
    </source>
</evidence>
<evidence type="ECO:0000313" key="3">
    <source>
        <dbReference type="Proteomes" id="UP001172457"/>
    </source>
</evidence>
<proteinExistence type="predicted"/>
<protein>
    <submittedName>
        <fullName evidence="2">Uncharacterized protein</fullName>
    </submittedName>
</protein>
<feature type="compositionally biased region" description="Basic and acidic residues" evidence="1">
    <location>
        <begin position="144"/>
        <end position="159"/>
    </location>
</feature>
<dbReference type="EMBL" id="JARYMX010000008">
    <property type="protein sequence ID" value="KAJ9538097.1"/>
    <property type="molecule type" value="Genomic_DNA"/>
</dbReference>
<dbReference type="Proteomes" id="UP001172457">
    <property type="component" value="Chromosome 8"/>
</dbReference>
<keyword evidence="3" id="KW-1185">Reference proteome</keyword>